<name>A0A0K9PY26_ZOSMR</name>
<dbReference type="STRING" id="29655.A0A0K9PY26"/>
<proteinExistence type="predicted"/>
<dbReference type="EMBL" id="LFYR01000483">
    <property type="protein sequence ID" value="KMZ73978.1"/>
    <property type="molecule type" value="Genomic_DNA"/>
</dbReference>
<sequence>MIRKNAKLEDFVDFLEMELDEKTKEIKLLKSDRRCLRKEVKLLAEERYDLEQIISDQESAKVTLNNLAQRNKSLEEELTKSRNEAMDYQRKFQESSDLLQSSEDLSSKLYGEISDSVRAVSIAGKKVVVAEARLYDLERLLQSSSKVEDVSCIKQPEGQISVATDGKHLAYPEISNEKLNETVGMWTDKTVQIFSREAKRVVYSLNACNGKLLVAFNQKIQLNKIGRDSLLYVESLIESIIGGLKGLINILDSDSGFASLEMQRHPEYIFEREITTKKKTLYGGL</sequence>
<evidence type="ECO:0000313" key="2">
    <source>
        <dbReference type="EMBL" id="KMZ73978.1"/>
    </source>
</evidence>
<reference evidence="3" key="1">
    <citation type="journal article" date="2016" name="Nature">
        <title>The genome of the seagrass Zostera marina reveals angiosperm adaptation to the sea.</title>
        <authorList>
            <person name="Olsen J.L."/>
            <person name="Rouze P."/>
            <person name="Verhelst B."/>
            <person name="Lin Y.-C."/>
            <person name="Bayer T."/>
            <person name="Collen J."/>
            <person name="Dattolo E."/>
            <person name="De Paoli E."/>
            <person name="Dittami S."/>
            <person name="Maumus F."/>
            <person name="Michel G."/>
            <person name="Kersting A."/>
            <person name="Lauritano C."/>
            <person name="Lohaus R."/>
            <person name="Toepel M."/>
            <person name="Tonon T."/>
            <person name="Vanneste K."/>
            <person name="Amirebrahimi M."/>
            <person name="Brakel J."/>
            <person name="Bostroem C."/>
            <person name="Chovatia M."/>
            <person name="Grimwood J."/>
            <person name="Jenkins J.W."/>
            <person name="Jueterbock A."/>
            <person name="Mraz A."/>
            <person name="Stam W.T."/>
            <person name="Tice H."/>
            <person name="Bornberg-Bauer E."/>
            <person name="Green P.J."/>
            <person name="Pearson G.A."/>
            <person name="Procaccini G."/>
            <person name="Duarte C.M."/>
            <person name="Schmutz J."/>
            <person name="Reusch T.B.H."/>
            <person name="Van de Peer Y."/>
        </authorList>
    </citation>
    <scope>NUCLEOTIDE SEQUENCE [LARGE SCALE GENOMIC DNA]</scope>
    <source>
        <strain evidence="3">cv. Finnish</strain>
    </source>
</reference>
<dbReference type="AlphaFoldDB" id="A0A0K9PY26"/>
<evidence type="ECO:0000256" key="1">
    <source>
        <dbReference type="SAM" id="Coils"/>
    </source>
</evidence>
<keyword evidence="3" id="KW-1185">Reference proteome</keyword>
<accession>A0A0K9PY26</accession>
<protein>
    <submittedName>
        <fullName evidence="2">Uncharacterized protein</fullName>
    </submittedName>
</protein>
<dbReference type="OrthoDB" id="343070at2759"/>
<organism evidence="2 3">
    <name type="scientific">Zostera marina</name>
    <name type="common">Eelgrass</name>
    <dbReference type="NCBI Taxonomy" id="29655"/>
    <lineage>
        <taxon>Eukaryota</taxon>
        <taxon>Viridiplantae</taxon>
        <taxon>Streptophyta</taxon>
        <taxon>Embryophyta</taxon>
        <taxon>Tracheophyta</taxon>
        <taxon>Spermatophyta</taxon>
        <taxon>Magnoliopsida</taxon>
        <taxon>Liliopsida</taxon>
        <taxon>Zosteraceae</taxon>
        <taxon>Zostera</taxon>
    </lineage>
</organism>
<feature type="coiled-coil region" evidence="1">
    <location>
        <begin position="5"/>
        <end position="91"/>
    </location>
</feature>
<dbReference type="Proteomes" id="UP000036987">
    <property type="component" value="Unassembled WGS sequence"/>
</dbReference>
<gene>
    <name evidence="2" type="ORF">ZOSMA_138G00150</name>
</gene>
<comment type="caution">
    <text evidence="2">The sequence shown here is derived from an EMBL/GenBank/DDBJ whole genome shotgun (WGS) entry which is preliminary data.</text>
</comment>
<evidence type="ECO:0000313" key="3">
    <source>
        <dbReference type="Proteomes" id="UP000036987"/>
    </source>
</evidence>
<keyword evidence="1" id="KW-0175">Coiled coil</keyword>